<protein>
    <submittedName>
        <fullName evidence="2">Zinc ribbon domain-containing protein</fullName>
    </submittedName>
</protein>
<dbReference type="AlphaFoldDB" id="A0AA90JWY3"/>
<comment type="caution">
    <text evidence="2">The sequence shown here is derived from an EMBL/GenBank/DDBJ whole genome shotgun (WGS) entry which is preliminary data.</text>
</comment>
<reference evidence="2" key="1">
    <citation type="submission" date="2023-05" db="EMBL/GenBank/DDBJ databases">
        <title>Streptantibioticus silvisoli sp. nov., acidotolerant actinomycetes 1 from pine litter.</title>
        <authorList>
            <person name="Swiecimska M."/>
            <person name="Golinska P."/>
            <person name="Sangal V."/>
            <person name="Wachnowicz B."/>
            <person name="Goodfellow M."/>
        </authorList>
    </citation>
    <scope>NUCLEOTIDE SEQUENCE</scope>
    <source>
        <strain evidence="2">SL13</strain>
    </source>
</reference>
<gene>
    <name evidence="2" type="ORF">POF50_009405</name>
</gene>
<organism evidence="2">
    <name type="scientific">Streptantibioticus silvisoli</name>
    <dbReference type="NCBI Taxonomy" id="2705255"/>
    <lineage>
        <taxon>Bacteria</taxon>
        <taxon>Bacillati</taxon>
        <taxon>Actinomycetota</taxon>
        <taxon>Actinomycetes</taxon>
        <taxon>Kitasatosporales</taxon>
        <taxon>Streptomycetaceae</taxon>
        <taxon>Streptantibioticus</taxon>
    </lineage>
</organism>
<feature type="domain" description="DZANK-type" evidence="1">
    <location>
        <begin position="172"/>
        <end position="216"/>
    </location>
</feature>
<dbReference type="Pfam" id="PF12773">
    <property type="entry name" value="DZR"/>
    <property type="match status" value="1"/>
</dbReference>
<accession>A0AA90JWY3</accession>
<dbReference type="RefSeq" id="WP_271316604.1">
    <property type="nucleotide sequence ID" value="NZ_JABXJJ020000010.1"/>
</dbReference>
<sequence>MSSEIYFNDNYRDLSQQSGISAGFQFEFSCQRCHDTWRSPFEGYAGARMAGWLNRGASAASGLLGRLGGDVSSAADGLAGAGWGHARDTSLRRAVATAQSHFSRCPRCTSHVCARCWNAQQGLCLVCAPDTAAELAASRQRGLNDEVSERGYAAGRQQGGGVDVQSSTPLVCPQCRAETHGSRFCGGCGHELARQNHCTGCGGTLPDTAAFCPDCGHRR</sequence>
<dbReference type="EMBL" id="JABXJJ020000010">
    <property type="protein sequence ID" value="MDI5969551.1"/>
    <property type="molecule type" value="Genomic_DNA"/>
</dbReference>
<evidence type="ECO:0000313" key="2">
    <source>
        <dbReference type="EMBL" id="MDI5969551.1"/>
    </source>
</evidence>
<proteinExistence type="predicted"/>
<name>A0AA90JWY3_9ACTN</name>
<dbReference type="InterPro" id="IPR025874">
    <property type="entry name" value="DZR"/>
</dbReference>
<evidence type="ECO:0000259" key="1">
    <source>
        <dbReference type="Pfam" id="PF12773"/>
    </source>
</evidence>